<sequence>MPSGRQRLKNCAKLIEHQLSDLHLIFDKDLLSMLGHDGAQYVTLNYLQDAIPDLQGLTLAQLRRAIKYDAKDLLELHPELDMVRRRRPFSETEAVDRMLFVDDIDIAGYEDDPTNIFEQLLLPYPSVTTGLISDIPENGDDKDDTYDSQLADRDDAIDFQLLNQRTVIRPYGYKPTRFFQGFCYVEFATNELASQMSSKILARNNSVRVMPM</sequence>
<gene>
    <name evidence="1" type="ORF">BGZ80_008603</name>
</gene>
<organism evidence="1 2">
    <name type="scientific">Entomortierella chlamydospora</name>
    <dbReference type="NCBI Taxonomy" id="101097"/>
    <lineage>
        <taxon>Eukaryota</taxon>
        <taxon>Fungi</taxon>
        <taxon>Fungi incertae sedis</taxon>
        <taxon>Mucoromycota</taxon>
        <taxon>Mortierellomycotina</taxon>
        <taxon>Mortierellomycetes</taxon>
        <taxon>Mortierellales</taxon>
        <taxon>Mortierellaceae</taxon>
        <taxon>Entomortierella</taxon>
    </lineage>
</organism>
<dbReference type="AlphaFoldDB" id="A0A9P6MY81"/>
<comment type="caution">
    <text evidence="1">The sequence shown here is derived from an EMBL/GenBank/DDBJ whole genome shotgun (WGS) entry which is preliminary data.</text>
</comment>
<dbReference type="Proteomes" id="UP000703661">
    <property type="component" value="Unassembled WGS sequence"/>
</dbReference>
<reference evidence="1" key="1">
    <citation type="journal article" date="2020" name="Fungal Divers.">
        <title>Resolving the Mortierellaceae phylogeny through synthesis of multi-gene phylogenetics and phylogenomics.</title>
        <authorList>
            <person name="Vandepol N."/>
            <person name="Liber J."/>
            <person name="Desiro A."/>
            <person name="Na H."/>
            <person name="Kennedy M."/>
            <person name="Barry K."/>
            <person name="Grigoriev I.V."/>
            <person name="Miller A.N."/>
            <person name="O'Donnell K."/>
            <person name="Stajich J.E."/>
            <person name="Bonito G."/>
        </authorList>
    </citation>
    <scope>NUCLEOTIDE SEQUENCE</scope>
    <source>
        <strain evidence="1">NRRL 2769</strain>
    </source>
</reference>
<proteinExistence type="predicted"/>
<name>A0A9P6MY81_9FUNG</name>
<dbReference type="EMBL" id="JAAAID010000471">
    <property type="protein sequence ID" value="KAG0017118.1"/>
    <property type="molecule type" value="Genomic_DNA"/>
</dbReference>
<keyword evidence="2" id="KW-1185">Reference proteome</keyword>
<protein>
    <submittedName>
        <fullName evidence="1">Uncharacterized protein</fullName>
    </submittedName>
</protein>
<accession>A0A9P6MY81</accession>
<evidence type="ECO:0000313" key="1">
    <source>
        <dbReference type="EMBL" id="KAG0017118.1"/>
    </source>
</evidence>
<evidence type="ECO:0000313" key="2">
    <source>
        <dbReference type="Proteomes" id="UP000703661"/>
    </source>
</evidence>